<dbReference type="Gene3D" id="1.25.40.20">
    <property type="entry name" value="Ankyrin repeat-containing domain"/>
    <property type="match status" value="1"/>
</dbReference>
<reference evidence="4" key="2">
    <citation type="journal article" date="2023" name="IMA Fungus">
        <title>Comparative genomic study of the Penicillium genus elucidates a diverse pangenome and 15 lateral gene transfer events.</title>
        <authorList>
            <person name="Petersen C."/>
            <person name="Sorensen T."/>
            <person name="Nielsen M.R."/>
            <person name="Sondergaard T.E."/>
            <person name="Sorensen J.L."/>
            <person name="Fitzpatrick D.A."/>
            <person name="Frisvad J.C."/>
            <person name="Nielsen K.L."/>
        </authorList>
    </citation>
    <scope>NUCLEOTIDE SEQUENCE</scope>
    <source>
        <strain evidence="4">IBT 30761</strain>
    </source>
</reference>
<dbReference type="PANTHER" id="PTHR24134:SF9">
    <property type="entry name" value="ANKYRIN REPEAT AND SOCS BOX PROTEIN 8"/>
    <property type="match status" value="1"/>
</dbReference>
<sequence>MTIIDEEFKRLKKIQENKLNKHIMEFLGDTHKAILFRGICNPKGPYKKSLIHFAAMGDCTELLQSLLDIGAPVDDRDQNKRTPLSWAAEYGSYNAAEILLKNGAKVNTLDYMYTSPLSWLEMPATLKAKASKLLDYASNRTAQL</sequence>
<dbReference type="AlphaFoldDB" id="A0A9W9G3S9"/>
<dbReference type="InterPro" id="IPR036770">
    <property type="entry name" value="Ankyrin_rpt-contain_sf"/>
</dbReference>
<dbReference type="PROSITE" id="PS50088">
    <property type="entry name" value="ANK_REPEAT"/>
    <property type="match status" value="2"/>
</dbReference>
<dbReference type="SUPFAM" id="SSF48403">
    <property type="entry name" value="Ankyrin repeat"/>
    <property type="match status" value="1"/>
</dbReference>
<dbReference type="InterPro" id="IPR002110">
    <property type="entry name" value="Ankyrin_rpt"/>
</dbReference>
<gene>
    <name evidence="4" type="ORF">N7532_001988</name>
</gene>
<feature type="repeat" description="ANK" evidence="3">
    <location>
        <begin position="79"/>
        <end position="111"/>
    </location>
</feature>
<evidence type="ECO:0000313" key="4">
    <source>
        <dbReference type="EMBL" id="KAJ5111453.1"/>
    </source>
</evidence>
<dbReference type="PROSITE" id="PS50297">
    <property type="entry name" value="ANK_REP_REGION"/>
    <property type="match status" value="1"/>
</dbReference>
<evidence type="ECO:0000256" key="3">
    <source>
        <dbReference type="PROSITE-ProRule" id="PRU00023"/>
    </source>
</evidence>
<keyword evidence="5" id="KW-1185">Reference proteome</keyword>
<keyword evidence="1" id="KW-0677">Repeat</keyword>
<name>A0A9W9G3S9_9EURO</name>
<comment type="caution">
    <text evidence="4">The sequence shown here is derived from an EMBL/GenBank/DDBJ whole genome shotgun (WGS) entry which is preliminary data.</text>
</comment>
<keyword evidence="2 3" id="KW-0040">ANK repeat</keyword>
<dbReference type="Pfam" id="PF12796">
    <property type="entry name" value="Ank_2"/>
    <property type="match status" value="1"/>
</dbReference>
<protein>
    <recommendedName>
        <fullName evidence="6">Ankyrin repeat domain-containing protein</fullName>
    </recommendedName>
</protein>
<evidence type="ECO:0000256" key="2">
    <source>
        <dbReference type="ARBA" id="ARBA00023043"/>
    </source>
</evidence>
<organism evidence="4 5">
    <name type="scientific">Penicillium argentinense</name>
    <dbReference type="NCBI Taxonomy" id="1131581"/>
    <lineage>
        <taxon>Eukaryota</taxon>
        <taxon>Fungi</taxon>
        <taxon>Dikarya</taxon>
        <taxon>Ascomycota</taxon>
        <taxon>Pezizomycotina</taxon>
        <taxon>Eurotiomycetes</taxon>
        <taxon>Eurotiomycetidae</taxon>
        <taxon>Eurotiales</taxon>
        <taxon>Aspergillaceae</taxon>
        <taxon>Penicillium</taxon>
    </lineage>
</organism>
<dbReference type="OrthoDB" id="4807664at2759"/>
<evidence type="ECO:0000256" key="1">
    <source>
        <dbReference type="ARBA" id="ARBA00022737"/>
    </source>
</evidence>
<dbReference type="PANTHER" id="PTHR24134">
    <property type="entry name" value="ANKYRIN REPEAT-CONTAINING PROTEIN DDB_G0279043"/>
    <property type="match status" value="1"/>
</dbReference>
<reference evidence="4" key="1">
    <citation type="submission" date="2022-11" db="EMBL/GenBank/DDBJ databases">
        <authorList>
            <person name="Petersen C."/>
        </authorList>
    </citation>
    <scope>NUCLEOTIDE SEQUENCE</scope>
    <source>
        <strain evidence="4">IBT 30761</strain>
    </source>
</reference>
<feature type="repeat" description="ANK" evidence="3">
    <location>
        <begin position="46"/>
        <end position="78"/>
    </location>
</feature>
<accession>A0A9W9G3S9</accession>
<dbReference type="GeneID" id="81353461"/>
<evidence type="ECO:0008006" key="6">
    <source>
        <dbReference type="Google" id="ProtNLM"/>
    </source>
</evidence>
<dbReference type="EMBL" id="JAPQKI010000002">
    <property type="protein sequence ID" value="KAJ5111453.1"/>
    <property type="molecule type" value="Genomic_DNA"/>
</dbReference>
<dbReference type="Proteomes" id="UP001149074">
    <property type="component" value="Unassembled WGS sequence"/>
</dbReference>
<dbReference type="SMART" id="SM00248">
    <property type="entry name" value="ANK"/>
    <property type="match status" value="2"/>
</dbReference>
<dbReference type="RefSeq" id="XP_056479523.1">
    <property type="nucleotide sequence ID" value="XM_056614482.1"/>
</dbReference>
<evidence type="ECO:0000313" key="5">
    <source>
        <dbReference type="Proteomes" id="UP001149074"/>
    </source>
</evidence>
<proteinExistence type="predicted"/>